<dbReference type="Proteomes" id="UP000271683">
    <property type="component" value="Unassembled WGS sequence"/>
</dbReference>
<dbReference type="Gene3D" id="2.60.40.10">
    <property type="entry name" value="Immunoglobulins"/>
    <property type="match status" value="2"/>
</dbReference>
<evidence type="ECO:0000259" key="4">
    <source>
        <dbReference type="PROSITE" id="PS50853"/>
    </source>
</evidence>
<dbReference type="AlphaFoldDB" id="A0A3N1GJK7"/>
<dbReference type="EMBL" id="RJKL01000001">
    <property type="protein sequence ID" value="ROP30453.1"/>
    <property type="molecule type" value="Genomic_DNA"/>
</dbReference>
<dbReference type="SMART" id="SM00060">
    <property type="entry name" value="FN3"/>
    <property type="match status" value="1"/>
</dbReference>
<keyword evidence="2" id="KW-0624">Polysaccharide degradation</keyword>
<dbReference type="InterPro" id="IPR032350">
    <property type="entry name" value="Nbr1_FW"/>
</dbReference>
<dbReference type="OrthoDB" id="3290041at2"/>
<keyword evidence="2" id="KW-0119">Carbohydrate metabolism</keyword>
<feature type="chain" id="PRO_5017933102" evidence="3">
    <location>
        <begin position="36"/>
        <end position="762"/>
    </location>
</feature>
<dbReference type="GO" id="GO:0000272">
    <property type="term" value="P:polysaccharide catabolic process"/>
    <property type="evidence" value="ECO:0007669"/>
    <property type="project" value="UniProtKB-KW"/>
</dbReference>
<evidence type="ECO:0000256" key="2">
    <source>
        <dbReference type="ARBA" id="ARBA00023326"/>
    </source>
</evidence>
<dbReference type="InterPro" id="IPR013783">
    <property type="entry name" value="Ig-like_fold"/>
</dbReference>
<dbReference type="Pfam" id="PF16158">
    <property type="entry name" value="N_BRCA1_IG"/>
    <property type="match status" value="1"/>
</dbReference>
<sequence>MRARLTEHRWSLSIAAVVSMLTTAVVVSGPSAALAADPTQTCATIAGAGDDISGSSDGNFAPYVGDPATLVVVNPGQLPQTIVFSPDDGPAQAALLAPTVNPLKPTTHTFRFPAPGELQTPYKHGFSVKVNGIRVKRRDATSAQMIGFVKSDLCAYQRDLSATQVSGSGVAPVSGTGTLSFRVTLSREAPPIHRFNPKPFVITATQQSPNGNADLANPMRGTVTVAPGSRQATVSIPIAARPAGSAPWPVRFRLTGNDNHVPRPIVVTGTITSTAAPAVPKPAAPVLAVASRTTSAIGLSWGAVAGATRYTVYEGNAIRCSVTAPACTVSGLGSNTTHTFTVTATNSAGESPRSNAVTASTLPTYLYSIVNQSATNPDGSAADLTHARPGQQFTVTVTVRNTGTATWTSTGGNPVRLGTYRPADHAGVLRASGWPSATRAATLTPASVAPGGTGTFRFPIVAPAATGSVTEHFNLVAEGASWFTDAGLSVTVKTVPVVGMAIQPGTALGQWVVAADGGVFAFAGAPFFGSMGGKALNAPVVGIAATPSGRGYWLTAADGGVFAFGDAVFAGSMAGKPLNGTVVSIAATPDGRGYWLAGSDGGVFAFGTAGFGGSAAGSGASMVGVARTGPGYALVDRAGRVTAFATSGTAPRSVLYPGERLHPGEQLTSGNGRYVLVMQGDGNLVEYDAGRPVWASGTNGRSGAVLEAQQDGNFVVYAPGHVAVWSTGTSGRPGSVLRIQDDRNVVVYAPGNLAAWASQTGV</sequence>
<keyword evidence="1" id="KW-0326">Glycosidase</keyword>
<dbReference type="InterPro" id="IPR001480">
    <property type="entry name" value="Bulb-type_lectin_dom"/>
</dbReference>
<evidence type="ECO:0000313" key="7">
    <source>
        <dbReference type="Proteomes" id="UP000271683"/>
    </source>
</evidence>
<feature type="signal peptide" evidence="3">
    <location>
        <begin position="1"/>
        <end position="35"/>
    </location>
</feature>
<dbReference type="SUPFAM" id="SSF51110">
    <property type="entry name" value="alpha-D-mannose-specific plant lectins"/>
    <property type="match status" value="1"/>
</dbReference>
<name>A0A3N1GJK7_9ACTN</name>
<gene>
    <name evidence="6" type="ORF">EDD30_3304</name>
</gene>
<reference evidence="6 7" key="1">
    <citation type="submission" date="2018-11" db="EMBL/GenBank/DDBJ databases">
        <title>Sequencing the genomes of 1000 actinobacteria strains.</title>
        <authorList>
            <person name="Klenk H.-P."/>
        </authorList>
    </citation>
    <scope>NUCLEOTIDE SEQUENCE [LARGE SCALE GENOMIC DNA]</scope>
    <source>
        <strain evidence="6 7">DSM 43634</strain>
    </source>
</reference>
<dbReference type="PROSITE" id="PS50853">
    <property type="entry name" value="FN3"/>
    <property type="match status" value="1"/>
</dbReference>
<evidence type="ECO:0000256" key="3">
    <source>
        <dbReference type="SAM" id="SignalP"/>
    </source>
</evidence>
<dbReference type="SMART" id="SM00108">
    <property type="entry name" value="B_lectin"/>
    <property type="match status" value="1"/>
</dbReference>
<dbReference type="PROSITE" id="PS50927">
    <property type="entry name" value="BULB_LECTIN"/>
    <property type="match status" value="1"/>
</dbReference>
<dbReference type="InterPro" id="IPR036116">
    <property type="entry name" value="FN3_sf"/>
</dbReference>
<dbReference type="GO" id="GO:0016798">
    <property type="term" value="F:hydrolase activity, acting on glycosyl bonds"/>
    <property type="evidence" value="ECO:0007669"/>
    <property type="project" value="UniProtKB-KW"/>
</dbReference>
<feature type="domain" description="Fibronectin type-III" evidence="4">
    <location>
        <begin position="281"/>
        <end position="364"/>
    </location>
</feature>
<evidence type="ECO:0000259" key="5">
    <source>
        <dbReference type="PROSITE" id="PS50927"/>
    </source>
</evidence>
<dbReference type="InterPro" id="IPR003961">
    <property type="entry name" value="FN3_dom"/>
</dbReference>
<evidence type="ECO:0000256" key="1">
    <source>
        <dbReference type="ARBA" id="ARBA00023295"/>
    </source>
</evidence>
<dbReference type="Gene3D" id="2.90.10.10">
    <property type="entry name" value="Bulb-type lectin domain"/>
    <property type="match status" value="2"/>
</dbReference>
<protein>
    <submittedName>
        <fullName evidence="6">Putative repeat protein (TIGR01451 family)</fullName>
    </submittedName>
</protein>
<dbReference type="RefSeq" id="WP_084556212.1">
    <property type="nucleotide sequence ID" value="NZ_RJKL01000001.1"/>
</dbReference>
<comment type="caution">
    <text evidence="6">The sequence shown here is derived from an EMBL/GenBank/DDBJ whole genome shotgun (WGS) entry which is preliminary data.</text>
</comment>
<keyword evidence="3" id="KW-0732">Signal</keyword>
<keyword evidence="1" id="KW-0378">Hydrolase</keyword>
<dbReference type="CDD" id="cd00028">
    <property type="entry name" value="B_lectin"/>
    <property type="match status" value="1"/>
</dbReference>
<feature type="domain" description="Bulb-type lectin" evidence="5">
    <location>
        <begin position="652"/>
        <end position="760"/>
    </location>
</feature>
<accession>A0A3N1GJK7</accession>
<evidence type="ECO:0000313" key="6">
    <source>
        <dbReference type="EMBL" id="ROP30453.1"/>
    </source>
</evidence>
<dbReference type="SUPFAM" id="SSF49265">
    <property type="entry name" value="Fibronectin type III"/>
    <property type="match status" value="1"/>
</dbReference>
<dbReference type="InterPro" id="IPR036426">
    <property type="entry name" value="Bulb-type_lectin_dom_sf"/>
</dbReference>
<proteinExistence type="predicted"/>
<organism evidence="6 7">
    <name type="scientific">Couchioplanes caeruleus</name>
    <dbReference type="NCBI Taxonomy" id="56438"/>
    <lineage>
        <taxon>Bacteria</taxon>
        <taxon>Bacillati</taxon>
        <taxon>Actinomycetota</taxon>
        <taxon>Actinomycetes</taxon>
        <taxon>Micromonosporales</taxon>
        <taxon>Micromonosporaceae</taxon>
        <taxon>Couchioplanes</taxon>
    </lineage>
</organism>